<feature type="region of interest" description="Disordered" evidence="1">
    <location>
        <begin position="115"/>
        <end position="134"/>
    </location>
</feature>
<keyword evidence="3" id="KW-1185">Reference proteome</keyword>
<feature type="region of interest" description="Disordered" evidence="1">
    <location>
        <begin position="141"/>
        <end position="182"/>
    </location>
</feature>
<proteinExistence type="predicted"/>
<sequence length="337" mass="36470">MANATLWQELDASPSVSLVSLVEPRVCFNEDCLFPLGPACEECANECLSSVSDWEQKVGPQKVGSAVVDGSQRETDTVGFDDQDNRTEASVKSSNTGSSGETIIAPQKQNSYRNSAGLAASVPQNLSQPSELSTRRPIGLEASGSSIPAARNQSSSQSRGSPKAASFQNQKTPSRSRSSNRNIKEWLASVPLDLALGEVSYQSLKSSEAPRSSNLAARNLNSHYSPIHSQGPGSLNPPPRAPTHFYLSDPSLQPASAIRLDNWLTDIFNNTLEGHVNDEIFNGGANEENTTLDFCPLCYAPVGDPIDQHLLRCQYAHDEAERREESIMSTLKRNNGH</sequence>
<dbReference type="OrthoDB" id="3541652at2759"/>
<name>A0A370TM26_9HELO</name>
<dbReference type="RefSeq" id="XP_031869231.1">
    <property type="nucleotide sequence ID" value="XM_032014550.1"/>
</dbReference>
<feature type="compositionally biased region" description="Polar residues" evidence="1">
    <location>
        <begin position="122"/>
        <end position="132"/>
    </location>
</feature>
<accession>A0A370TM26</accession>
<feature type="compositionally biased region" description="Polar residues" evidence="1">
    <location>
        <begin position="222"/>
        <end position="233"/>
    </location>
</feature>
<feature type="region of interest" description="Disordered" evidence="1">
    <location>
        <begin position="222"/>
        <end position="242"/>
    </location>
</feature>
<evidence type="ECO:0000256" key="1">
    <source>
        <dbReference type="SAM" id="MobiDB-lite"/>
    </source>
</evidence>
<dbReference type="EMBL" id="NPIC01000004">
    <property type="protein sequence ID" value="RDL36575.1"/>
    <property type="molecule type" value="Genomic_DNA"/>
</dbReference>
<comment type="caution">
    <text evidence="2">The sequence shown here is derived from an EMBL/GenBank/DDBJ whole genome shotgun (WGS) entry which is preliminary data.</text>
</comment>
<protein>
    <submittedName>
        <fullName evidence="2">Uncharacterized protein</fullName>
    </submittedName>
</protein>
<feature type="region of interest" description="Disordered" evidence="1">
    <location>
        <begin position="59"/>
        <end position="109"/>
    </location>
</feature>
<feature type="compositionally biased region" description="Polar residues" evidence="1">
    <location>
        <begin position="90"/>
        <end position="109"/>
    </location>
</feature>
<evidence type="ECO:0000313" key="2">
    <source>
        <dbReference type="EMBL" id="RDL36575.1"/>
    </source>
</evidence>
<gene>
    <name evidence="2" type="ORF">BP5553_05927</name>
</gene>
<organism evidence="2 3">
    <name type="scientific">Venustampulla echinocandica</name>
    <dbReference type="NCBI Taxonomy" id="2656787"/>
    <lineage>
        <taxon>Eukaryota</taxon>
        <taxon>Fungi</taxon>
        <taxon>Dikarya</taxon>
        <taxon>Ascomycota</taxon>
        <taxon>Pezizomycotina</taxon>
        <taxon>Leotiomycetes</taxon>
        <taxon>Helotiales</taxon>
        <taxon>Pleuroascaceae</taxon>
        <taxon>Venustampulla</taxon>
    </lineage>
</organism>
<dbReference type="Proteomes" id="UP000254866">
    <property type="component" value="Unassembled WGS sequence"/>
</dbReference>
<dbReference type="AlphaFoldDB" id="A0A370TM26"/>
<reference evidence="2 3" key="1">
    <citation type="journal article" date="2018" name="IMA Fungus">
        <title>IMA Genome-F 9: Draft genome sequence of Annulohypoxylon stygium, Aspergillus mulundensis, Berkeleyomyces basicola (syn. Thielaviopsis basicola), Ceratocystis smalleyi, two Cercospora beticola strains, Coleophoma cylindrospora, Fusarium fracticaudum, Phialophora cf. hyalina, and Morchella septimelata.</title>
        <authorList>
            <person name="Wingfield B.D."/>
            <person name="Bills G.F."/>
            <person name="Dong Y."/>
            <person name="Huang W."/>
            <person name="Nel W.J."/>
            <person name="Swalarsk-Parry B.S."/>
            <person name="Vaghefi N."/>
            <person name="Wilken P.M."/>
            <person name="An Z."/>
            <person name="de Beer Z.W."/>
            <person name="De Vos L."/>
            <person name="Chen L."/>
            <person name="Duong T.A."/>
            <person name="Gao Y."/>
            <person name="Hammerbacher A."/>
            <person name="Kikkert J.R."/>
            <person name="Li Y."/>
            <person name="Li H."/>
            <person name="Li K."/>
            <person name="Li Q."/>
            <person name="Liu X."/>
            <person name="Ma X."/>
            <person name="Naidoo K."/>
            <person name="Pethybridge S.J."/>
            <person name="Sun J."/>
            <person name="Steenkamp E.T."/>
            <person name="van der Nest M.A."/>
            <person name="van Wyk S."/>
            <person name="Wingfield M.J."/>
            <person name="Xiong C."/>
            <person name="Yue Q."/>
            <person name="Zhang X."/>
        </authorList>
    </citation>
    <scope>NUCLEOTIDE SEQUENCE [LARGE SCALE GENOMIC DNA]</scope>
    <source>
        <strain evidence="2 3">BP 5553</strain>
    </source>
</reference>
<dbReference type="GeneID" id="43598776"/>
<evidence type="ECO:0000313" key="3">
    <source>
        <dbReference type="Proteomes" id="UP000254866"/>
    </source>
</evidence>
<feature type="compositionally biased region" description="Polar residues" evidence="1">
    <location>
        <begin position="143"/>
        <end position="181"/>
    </location>
</feature>